<reference evidence="2 5" key="2">
    <citation type="submission" date="2016-11" db="EMBL/GenBank/DDBJ databases">
        <title>Genomic analysis of Caldithrix abyssi and proposal of a novel bacterial phylum Caldithrichaeota.</title>
        <authorList>
            <person name="Kublanov I."/>
            <person name="Sigalova O."/>
            <person name="Gavrilov S."/>
            <person name="Lebedinsky A."/>
            <person name="Ivanova N."/>
            <person name="Daum C."/>
            <person name="Reddy T."/>
            <person name="Klenk H.P."/>
            <person name="Goker M."/>
            <person name="Reva O."/>
            <person name="Miroshnichenko M."/>
            <person name="Kyprides N."/>
            <person name="Woyke T."/>
            <person name="Gelfand M."/>
        </authorList>
    </citation>
    <scope>NUCLEOTIDE SEQUENCE [LARGE SCALE GENOMIC DNA]</scope>
    <source>
        <strain evidence="2 5">LF13</strain>
    </source>
</reference>
<evidence type="ECO:0008006" key="6">
    <source>
        <dbReference type="Google" id="ProtNLM"/>
    </source>
</evidence>
<dbReference type="AlphaFoldDB" id="H1XWP1"/>
<dbReference type="EMBL" id="CP018099">
    <property type="protein sequence ID" value="APF17808.1"/>
    <property type="molecule type" value="Genomic_DNA"/>
</dbReference>
<evidence type="ECO:0000313" key="3">
    <source>
        <dbReference type="EMBL" id="EHO41879.1"/>
    </source>
</evidence>
<dbReference type="Proteomes" id="UP000183868">
    <property type="component" value="Chromosome"/>
</dbReference>
<evidence type="ECO:0000313" key="2">
    <source>
        <dbReference type="EMBL" id="APF17808.1"/>
    </source>
</evidence>
<name>H1XWP1_CALAY</name>
<gene>
    <name evidence="2" type="ORF">Cabys_1059</name>
    <name evidence="3" type="ORF">Calab_2269</name>
</gene>
<accession>H1XWP1</accession>
<dbReference type="PaxDb" id="880073-Calab_2269"/>
<dbReference type="RefSeq" id="WP_006929061.1">
    <property type="nucleotide sequence ID" value="NZ_CM001402.1"/>
</dbReference>
<dbReference type="EMBL" id="CM001402">
    <property type="protein sequence ID" value="EHO41879.1"/>
    <property type="molecule type" value="Genomic_DNA"/>
</dbReference>
<dbReference type="Proteomes" id="UP000004671">
    <property type="component" value="Chromosome"/>
</dbReference>
<evidence type="ECO:0000313" key="4">
    <source>
        <dbReference type="Proteomes" id="UP000004671"/>
    </source>
</evidence>
<sequence precursor="true">MSVKSLLLVVVFFSLTFAQMVVDSTDVKVTPDSLVKKKKKAKRVTLTEVRPLFDGMPDTSQAVTFKALETIGYQGVSDLFRTNPEIQIYDFLEMGMPRFASALHLWPEQTSYFKNDFLLNDPLNGRYNTRFVFPDALAWVAAAPGNGNYSFQTAEPFPAIYLQSRFILQEEPYTRIMYREGDFAYTDLDITFARQFNSKTALQLGGVNRDYALNYYRGMHYRGQLIHLLNPKMLFRFFYHKSSENVNFLDYFATEYGRFRYNEVRENLRARLFFLDDSQKVNGQIDASFENSRRKYVFAENGLRMRLRFDRYSVALTRTLQLGPLPLFLKSGLRQVKAWGSPYSRKYTDTEADFSGQTRAFLFSLLHVSARLGLQGLWGYALQPNSLLAVKFKNNRMSVGWQGASFARFPTINERFLTYQGLNGLPGLQAERHFNSTVDLRLKLFPWSSARLGLTWRRINDEILFSGKRFYNGQDRNFSYIFGRASFKYLPFVLTVGGQSGLGGTLIGPDYSAFAHLRYAGRWYQDRVLIRASGTLQWSGPSKKIAYQPYAESFYLIGGKWPQRLLIHYKISATIKDAIFFMEMDNALGEQYQIIRGYPELYRRVRFGLSWVLWN</sequence>
<dbReference type="HOGENOM" id="CLU_443905_0_0_0"/>
<feature type="signal peptide" evidence="1">
    <location>
        <begin position="1"/>
        <end position="20"/>
    </location>
</feature>
<evidence type="ECO:0000313" key="5">
    <source>
        <dbReference type="Proteomes" id="UP000183868"/>
    </source>
</evidence>
<proteinExistence type="predicted"/>
<keyword evidence="4" id="KW-1185">Reference proteome</keyword>
<dbReference type="InParanoid" id="H1XWP1"/>
<dbReference type="SUPFAM" id="SSF56935">
    <property type="entry name" value="Porins"/>
    <property type="match status" value="1"/>
</dbReference>
<protein>
    <recommendedName>
        <fullName evidence="6">Porin</fullName>
    </recommendedName>
</protein>
<keyword evidence="1" id="KW-0732">Signal</keyword>
<evidence type="ECO:0000256" key="1">
    <source>
        <dbReference type="SAM" id="SignalP"/>
    </source>
</evidence>
<reference evidence="3 4" key="1">
    <citation type="submission" date="2011-09" db="EMBL/GenBank/DDBJ databases">
        <title>The permanent draft genome of Caldithrix abyssi DSM 13497.</title>
        <authorList>
            <consortium name="US DOE Joint Genome Institute (JGI-PGF)"/>
            <person name="Lucas S."/>
            <person name="Han J."/>
            <person name="Lapidus A."/>
            <person name="Bruce D."/>
            <person name="Goodwin L."/>
            <person name="Pitluck S."/>
            <person name="Peters L."/>
            <person name="Kyrpides N."/>
            <person name="Mavromatis K."/>
            <person name="Ivanova N."/>
            <person name="Mikhailova N."/>
            <person name="Chertkov O."/>
            <person name="Detter J.C."/>
            <person name="Tapia R."/>
            <person name="Han C."/>
            <person name="Land M."/>
            <person name="Hauser L."/>
            <person name="Markowitz V."/>
            <person name="Cheng J.-F."/>
            <person name="Hugenholtz P."/>
            <person name="Woyke T."/>
            <person name="Wu D."/>
            <person name="Spring S."/>
            <person name="Brambilla E."/>
            <person name="Klenk H.-P."/>
            <person name="Eisen J.A."/>
        </authorList>
    </citation>
    <scope>NUCLEOTIDE SEQUENCE [LARGE SCALE GENOMIC DNA]</scope>
    <source>
        <strain evidence="3 4">DSM 13497</strain>
    </source>
</reference>
<organism evidence="3 4">
    <name type="scientific">Caldithrix abyssi DSM 13497</name>
    <dbReference type="NCBI Taxonomy" id="880073"/>
    <lineage>
        <taxon>Bacteria</taxon>
        <taxon>Pseudomonadati</taxon>
        <taxon>Calditrichota</taxon>
        <taxon>Calditrichia</taxon>
        <taxon>Calditrichales</taxon>
        <taxon>Calditrichaceae</taxon>
        <taxon>Caldithrix</taxon>
    </lineage>
</organism>
<dbReference type="KEGG" id="caby:Cabys_1059"/>
<feature type="chain" id="PRO_5010834666" description="Porin" evidence="1">
    <location>
        <begin position="21"/>
        <end position="615"/>
    </location>
</feature>